<evidence type="ECO:0000256" key="1">
    <source>
        <dbReference type="ARBA" id="ARBA00022679"/>
    </source>
</evidence>
<dbReference type="GO" id="GO:0008410">
    <property type="term" value="F:CoA-transferase activity"/>
    <property type="evidence" value="ECO:0007669"/>
    <property type="project" value="TreeGrafter"/>
</dbReference>
<evidence type="ECO:0000313" key="3">
    <source>
        <dbReference type="Proteomes" id="UP000321717"/>
    </source>
</evidence>
<dbReference type="Gene3D" id="3.40.50.10540">
    <property type="entry name" value="Crotonobetainyl-coa:carnitine coa-transferase, domain 1"/>
    <property type="match status" value="1"/>
</dbReference>
<dbReference type="InterPro" id="IPR023606">
    <property type="entry name" value="CoA-Trfase_III_dom_1_sf"/>
</dbReference>
<dbReference type="PANTHER" id="PTHR48207">
    <property type="entry name" value="SUCCINATE--HYDROXYMETHYLGLUTARATE COA-TRANSFERASE"/>
    <property type="match status" value="1"/>
</dbReference>
<dbReference type="Gene3D" id="3.30.1540.10">
    <property type="entry name" value="formyl-coa transferase, domain 3"/>
    <property type="match status" value="1"/>
</dbReference>
<dbReference type="EMBL" id="BJZP01000027">
    <property type="protein sequence ID" value="GEO86952.1"/>
    <property type="molecule type" value="Genomic_DNA"/>
</dbReference>
<dbReference type="InterPro" id="IPR044855">
    <property type="entry name" value="CoA-Trfase_III_dom3_sf"/>
</dbReference>
<dbReference type="PANTHER" id="PTHR48207:SF3">
    <property type="entry name" value="SUCCINATE--HYDROXYMETHYLGLUTARATE COA-TRANSFERASE"/>
    <property type="match status" value="1"/>
</dbReference>
<evidence type="ECO:0000313" key="2">
    <source>
        <dbReference type="EMBL" id="GEO86952.1"/>
    </source>
</evidence>
<proteinExistence type="predicted"/>
<keyword evidence="3" id="KW-1185">Reference proteome</keyword>
<keyword evidence="1 2" id="KW-0808">Transferase</keyword>
<gene>
    <name evidence="2" type="ORF">RNA01_38840</name>
</gene>
<name>A0A512HND2_9HYPH</name>
<protein>
    <submittedName>
        <fullName evidence="2">CoA transferase</fullName>
    </submittedName>
</protein>
<dbReference type="AlphaFoldDB" id="A0A512HND2"/>
<dbReference type="OrthoDB" id="9806585at2"/>
<organism evidence="2 3">
    <name type="scientific">Ciceribacter naphthalenivorans</name>
    <dbReference type="NCBI Taxonomy" id="1118451"/>
    <lineage>
        <taxon>Bacteria</taxon>
        <taxon>Pseudomonadati</taxon>
        <taxon>Pseudomonadota</taxon>
        <taxon>Alphaproteobacteria</taxon>
        <taxon>Hyphomicrobiales</taxon>
        <taxon>Rhizobiaceae</taxon>
        <taxon>Ciceribacter</taxon>
    </lineage>
</organism>
<dbReference type="RefSeq" id="WP_147181818.1">
    <property type="nucleotide sequence ID" value="NZ_BJZP01000027.1"/>
</dbReference>
<dbReference type="Pfam" id="PF02515">
    <property type="entry name" value="CoA_transf_3"/>
    <property type="match status" value="1"/>
</dbReference>
<dbReference type="SUPFAM" id="SSF89796">
    <property type="entry name" value="CoA-transferase family III (CaiB/BaiF)"/>
    <property type="match status" value="1"/>
</dbReference>
<dbReference type="InterPro" id="IPR050483">
    <property type="entry name" value="CoA-transferase_III_domain"/>
</dbReference>
<accession>A0A512HND2</accession>
<reference evidence="2 3" key="1">
    <citation type="submission" date="2019-07" db="EMBL/GenBank/DDBJ databases">
        <title>Whole genome shotgun sequence of Rhizobium naphthalenivorans NBRC 107585.</title>
        <authorList>
            <person name="Hosoyama A."/>
            <person name="Uohara A."/>
            <person name="Ohji S."/>
            <person name="Ichikawa N."/>
        </authorList>
    </citation>
    <scope>NUCLEOTIDE SEQUENCE [LARGE SCALE GENOMIC DNA]</scope>
    <source>
        <strain evidence="2 3">NBRC 107585</strain>
    </source>
</reference>
<comment type="caution">
    <text evidence="2">The sequence shown here is derived from an EMBL/GenBank/DDBJ whole genome shotgun (WGS) entry which is preliminary data.</text>
</comment>
<dbReference type="Proteomes" id="UP000321717">
    <property type="component" value="Unassembled WGS sequence"/>
</dbReference>
<dbReference type="InterPro" id="IPR003673">
    <property type="entry name" value="CoA-Trfase_fam_III"/>
</dbReference>
<sequence length="373" mass="40252">MLPLEGLLVVSIEQAVAAPTCTLRLADAGARVIKVERAEGETARHYDQAVHGTSAYFAWLNRGKESVVLDIKDKDDRALLERMVAKADVFIQNLAPGATQRLDLGAADLVARYPRLIALDIVGYPQDSTYRDMRAYDMLIQAESGVCAVTGTRDTPVKVGVSLADVSTGMNAHAAILEALIERAQTGRGKAIEIAMFDAMADMMSVPLLHHDYGGKQTPRTGLAHASIYPYGSVSCSDGQVVIVIQNPGEWRRFCTGVLKRTDLIDDHRFANNPSRVENRETLGEILGSIFGEMTRAQAIALLEENTLAWSNVSTVADLSGHPALRRIALETPGGVFNGVASPVRREIKGGPVPPLGAHTEKVKQEFAENADG</sequence>